<proteinExistence type="predicted"/>
<evidence type="ECO:0000313" key="2">
    <source>
        <dbReference type="Proteomes" id="UP000198405"/>
    </source>
</evidence>
<sequence length="206" mass="24989">MDKTLSEYKREIVSYISQTFPNLQFRGSADIKLLERWYYLGIPHTFILKYVTEMEDNPPKSLKELQEVIERRFKADKKKEKEHLNMLFKSYSSPQERLRYLYDILQAILISISVDNVLILEKLKELENCDVETVEVELERFEELFYKFLFEHSRDKDEILLEAVKELEPYRFYWDEKIYKMTLKALIKKLLKERYEIPDFTTVISS</sequence>
<protein>
    <submittedName>
        <fullName evidence="1">Uncharacterized protein</fullName>
    </submittedName>
</protein>
<dbReference type="EMBL" id="FZOB01000001">
    <property type="protein sequence ID" value="SNR61787.1"/>
    <property type="molecule type" value="Genomic_DNA"/>
</dbReference>
<accession>A0A238XS81</accession>
<organism evidence="1 2">
    <name type="scientific">Desulfurobacterium atlanticum</name>
    <dbReference type="NCBI Taxonomy" id="240169"/>
    <lineage>
        <taxon>Bacteria</taxon>
        <taxon>Pseudomonadati</taxon>
        <taxon>Aquificota</taxon>
        <taxon>Aquificia</taxon>
        <taxon>Desulfurobacteriales</taxon>
        <taxon>Desulfurobacteriaceae</taxon>
        <taxon>Desulfurobacterium</taxon>
    </lineage>
</organism>
<dbReference type="AlphaFoldDB" id="A0A238XS81"/>
<gene>
    <name evidence="1" type="ORF">SAMN06265340_101226</name>
</gene>
<evidence type="ECO:0000313" key="1">
    <source>
        <dbReference type="EMBL" id="SNR61787.1"/>
    </source>
</evidence>
<keyword evidence="2" id="KW-1185">Reference proteome</keyword>
<dbReference type="Proteomes" id="UP000198405">
    <property type="component" value="Unassembled WGS sequence"/>
</dbReference>
<dbReference type="OrthoDB" id="14577at2"/>
<dbReference type="RefSeq" id="WP_089322255.1">
    <property type="nucleotide sequence ID" value="NZ_FZOB01000001.1"/>
</dbReference>
<reference evidence="2" key="1">
    <citation type="submission" date="2017-06" db="EMBL/GenBank/DDBJ databases">
        <authorList>
            <person name="Varghese N."/>
            <person name="Submissions S."/>
        </authorList>
    </citation>
    <scope>NUCLEOTIDE SEQUENCE [LARGE SCALE GENOMIC DNA]</scope>
    <source>
        <strain evidence="2">DSM 15668</strain>
    </source>
</reference>
<name>A0A238XS81_9BACT</name>